<organism evidence="2 3">
    <name type="scientific">Aspergillus pseudonomiae</name>
    <dbReference type="NCBI Taxonomy" id="1506151"/>
    <lineage>
        <taxon>Eukaryota</taxon>
        <taxon>Fungi</taxon>
        <taxon>Dikarya</taxon>
        <taxon>Ascomycota</taxon>
        <taxon>Pezizomycotina</taxon>
        <taxon>Eurotiomycetes</taxon>
        <taxon>Eurotiomycetidae</taxon>
        <taxon>Eurotiales</taxon>
        <taxon>Aspergillaceae</taxon>
        <taxon>Aspergillus</taxon>
        <taxon>Aspergillus subgen. Circumdati</taxon>
    </lineage>
</organism>
<gene>
    <name evidence="2" type="ORF">BDV37DRAFT_237595</name>
</gene>
<evidence type="ECO:0000313" key="3">
    <source>
        <dbReference type="Proteomes" id="UP000325579"/>
    </source>
</evidence>
<keyword evidence="1" id="KW-0812">Transmembrane</keyword>
<proteinExistence type="predicted"/>
<keyword evidence="1" id="KW-1133">Transmembrane helix</keyword>
<keyword evidence="3" id="KW-1185">Reference proteome</keyword>
<sequence>MRQRKNPIYYLIYVFNSYPITWNIAFVVDYYSLHGHPASHPPTSHVKVSCNTSHK</sequence>
<name>A0A5N7DR58_9EURO</name>
<dbReference type="EMBL" id="ML736741">
    <property type="protein sequence ID" value="KAE8408940.1"/>
    <property type="molecule type" value="Genomic_DNA"/>
</dbReference>
<dbReference type="Proteomes" id="UP000325579">
    <property type="component" value="Unassembled WGS sequence"/>
</dbReference>
<keyword evidence="1" id="KW-0472">Membrane</keyword>
<evidence type="ECO:0000256" key="1">
    <source>
        <dbReference type="SAM" id="Phobius"/>
    </source>
</evidence>
<accession>A0A5N7DR58</accession>
<protein>
    <submittedName>
        <fullName evidence="2">Uncharacterized protein</fullName>
    </submittedName>
</protein>
<evidence type="ECO:0000313" key="2">
    <source>
        <dbReference type="EMBL" id="KAE8408940.1"/>
    </source>
</evidence>
<reference evidence="2 3" key="1">
    <citation type="submission" date="2019-04" db="EMBL/GenBank/DDBJ databases">
        <authorList>
            <consortium name="DOE Joint Genome Institute"/>
            <person name="Mondo S."/>
            <person name="Kjaerbolling I."/>
            <person name="Vesth T."/>
            <person name="Frisvad J.C."/>
            <person name="Nybo J.L."/>
            <person name="Theobald S."/>
            <person name="Kildgaard S."/>
            <person name="Isbrandt T."/>
            <person name="Kuo A."/>
            <person name="Sato A."/>
            <person name="Lyhne E.K."/>
            <person name="Kogle M.E."/>
            <person name="Wiebenga A."/>
            <person name="Kun R.S."/>
            <person name="Lubbers R.J."/>
            <person name="Makela M.R."/>
            <person name="Barry K."/>
            <person name="Chovatia M."/>
            <person name="Clum A."/>
            <person name="Daum C."/>
            <person name="Haridas S."/>
            <person name="He G."/>
            <person name="LaButti K."/>
            <person name="Lipzen A."/>
            <person name="Riley R."/>
            <person name="Salamov A."/>
            <person name="Simmons B.A."/>
            <person name="Magnuson J.K."/>
            <person name="Henrissat B."/>
            <person name="Mortensen U.H."/>
            <person name="Larsen T.O."/>
            <person name="Devries R.P."/>
            <person name="Grigoriev I.V."/>
            <person name="Machida M."/>
            <person name="Baker S.E."/>
            <person name="Andersen M.R."/>
            <person name="Cantor M.N."/>
            <person name="Hua S.X."/>
        </authorList>
    </citation>
    <scope>NUCLEOTIDE SEQUENCE [LARGE SCALE GENOMIC DNA]</scope>
    <source>
        <strain evidence="2 3">CBS 119388</strain>
    </source>
</reference>
<dbReference type="AlphaFoldDB" id="A0A5N7DR58"/>
<dbReference type="GeneID" id="43665446"/>
<feature type="transmembrane region" description="Helical" evidence="1">
    <location>
        <begin position="7"/>
        <end position="28"/>
    </location>
</feature>
<dbReference type="RefSeq" id="XP_031946259.1">
    <property type="nucleotide sequence ID" value="XM_032080755.1"/>
</dbReference>